<evidence type="ECO:0000313" key="2">
    <source>
        <dbReference type="EMBL" id="RCI14309.1"/>
    </source>
</evidence>
<proteinExistence type="predicted"/>
<feature type="compositionally biased region" description="Polar residues" evidence="1">
    <location>
        <begin position="62"/>
        <end position="75"/>
    </location>
</feature>
<name>A0A367LIR5_9HYPO</name>
<evidence type="ECO:0000313" key="3">
    <source>
        <dbReference type="Proteomes" id="UP000253664"/>
    </source>
</evidence>
<dbReference type="OrthoDB" id="5300765at2759"/>
<dbReference type="AlphaFoldDB" id="A0A367LIR5"/>
<protein>
    <recommendedName>
        <fullName evidence="4">Sialidase</fullName>
    </recommendedName>
</protein>
<feature type="compositionally biased region" description="Low complexity" evidence="1">
    <location>
        <begin position="50"/>
        <end position="61"/>
    </location>
</feature>
<reference evidence="2 3" key="1">
    <citation type="journal article" date="2015" name="BMC Genomics">
        <title>Insights from the genome of Ophiocordyceps polyrhachis-furcata to pathogenicity and host specificity in insect fungi.</title>
        <authorList>
            <person name="Wichadakul D."/>
            <person name="Kobmoo N."/>
            <person name="Ingsriswang S."/>
            <person name="Tangphatsornruang S."/>
            <person name="Chantasingh D."/>
            <person name="Luangsa-ard J.J."/>
            <person name="Eurwilaichitr L."/>
        </authorList>
    </citation>
    <scope>NUCLEOTIDE SEQUENCE [LARGE SCALE GENOMIC DNA]</scope>
    <source>
        <strain evidence="2 3">BCC 54312</strain>
    </source>
</reference>
<evidence type="ECO:0008006" key="4">
    <source>
        <dbReference type="Google" id="ProtNLM"/>
    </source>
</evidence>
<feature type="region of interest" description="Disordered" evidence="1">
    <location>
        <begin position="50"/>
        <end position="89"/>
    </location>
</feature>
<organism evidence="2 3">
    <name type="scientific">Ophiocordyceps polyrhachis-furcata BCC 54312</name>
    <dbReference type="NCBI Taxonomy" id="1330021"/>
    <lineage>
        <taxon>Eukaryota</taxon>
        <taxon>Fungi</taxon>
        <taxon>Dikarya</taxon>
        <taxon>Ascomycota</taxon>
        <taxon>Pezizomycotina</taxon>
        <taxon>Sordariomycetes</taxon>
        <taxon>Hypocreomycetidae</taxon>
        <taxon>Hypocreales</taxon>
        <taxon>Ophiocordycipitaceae</taxon>
        <taxon>Ophiocordyceps</taxon>
    </lineage>
</organism>
<dbReference type="Proteomes" id="UP000253664">
    <property type="component" value="Unassembled WGS sequence"/>
</dbReference>
<comment type="caution">
    <text evidence="2">The sequence shown here is derived from an EMBL/GenBank/DDBJ whole genome shotgun (WGS) entry which is preliminary data.</text>
</comment>
<evidence type="ECO:0000256" key="1">
    <source>
        <dbReference type="SAM" id="MobiDB-lite"/>
    </source>
</evidence>
<dbReference type="EMBL" id="LKCN02000004">
    <property type="protein sequence ID" value="RCI14309.1"/>
    <property type="molecule type" value="Genomic_DNA"/>
</dbReference>
<gene>
    <name evidence="2" type="ORF">L249_5933</name>
</gene>
<accession>A0A367LIR5</accession>
<sequence>MSDLEANVGFDLTLTTPSTPPPRHLQRGLALDDPFWLHVPCLARRHSRSSSQDSSVYSAASTVDSTPDSAYSRLSTPPPPRADPPVRHHGPLLLPKIRLQDQHFDAAAPLFPWPHSSIGEQHPFLSPAPVLYPSASFSMPEACHTSIDYGLDLESNRCLPYDPMSTLVESSSDAVVTSSLSDVIPSCGSEYLSSHVPRALYSVSTTTLLNYLTSPNPAATLVRTISLPLRDPGIKHFWWDVRNISSWDSFGVRGVSALLSTPLPASALPQPTMTSRHPETEASLHALYASYYLPKLNAALAVSSDRPLRLYVPTAKTSRGTSDLVFVANGLSEPDGVAALFGGKASARLVGLIRSFDRFNTGMRTEGNIKRVEYLAGLAALHHAMREHGCRYGFILTEIELVLVRCGSEPTPYFGDLDMTSVPLAVSGGGPQKPLTACLALWILCQLAGDVAPEGHAHWRAEIGAPAEGTRRKAKPREAWMPQPQLAEKREAKRSRGWVWPEDAVGRRELGRRGVRYGGV</sequence>
<feature type="region of interest" description="Disordered" evidence="1">
    <location>
        <begin position="1"/>
        <end position="26"/>
    </location>
</feature>
<keyword evidence="3" id="KW-1185">Reference proteome</keyword>
<feature type="region of interest" description="Disordered" evidence="1">
    <location>
        <begin position="465"/>
        <end position="493"/>
    </location>
</feature>
<dbReference type="STRING" id="1330021.A0A367LIR5"/>